<reference evidence="4" key="1">
    <citation type="submission" date="2023-07" db="EMBL/GenBank/DDBJ databases">
        <title>A collection of bacterial strains from the Burkholderia cepacia Research Laboratory and Repository.</title>
        <authorList>
            <person name="Lipuma J."/>
            <person name="Spilker T."/>
            <person name="Caverly L."/>
        </authorList>
    </citation>
    <scope>NUCLEOTIDE SEQUENCE</scope>
    <source>
        <strain evidence="4">AU44979</strain>
    </source>
</reference>
<dbReference type="GO" id="GO:0000160">
    <property type="term" value="P:phosphorelay signal transduction system"/>
    <property type="evidence" value="ECO:0007669"/>
    <property type="project" value="InterPro"/>
</dbReference>
<name>A0AAP4RBF6_9BURK</name>
<proteinExistence type="predicted"/>
<protein>
    <submittedName>
        <fullName evidence="4">Response regulator</fullName>
    </submittedName>
</protein>
<dbReference type="Gene3D" id="3.40.50.2300">
    <property type="match status" value="1"/>
</dbReference>
<comment type="caution">
    <text evidence="4">The sequence shown here is derived from an EMBL/GenBank/DDBJ whole genome shotgun (WGS) entry which is preliminary data.</text>
</comment>
<dbReference type="PANTHER" id="PTHR44591:SF3">
    <property type="entry name" value="RESPONSE REGULATORY DOMAIN-CONTAINING PROTEIN"/>
    <property type="match status" value="1"/>
</dbReference>
<dbReference type="InterPro" id="IPR050595">
    <property type="entry name" value="Bact_response_regulator"/>
</dbReference>
<dbReference type="SMART" id="SM00448">
    <property type="entry name" value="REC"/>
    <property type="match status" value="1"/>
</dbReference>
<dbReference type="Proteomes" id="UP001172109">
    <property type="component" value="Unassembled WGS sequence"/>
</dbReference>
<dbReference type="EMBL" id="JAUJQS010000035">
    <property type="protein sequence ID" value="MDN7569379.1"/>
    <property type="molecule type" value="Genomic_DNA"/>
</dbReference>
<evidence type="ECO:0000259" key="3">
    <source>
        <dbReference type="PROSITE" id="PS50110"/>
    </source>
</evidence>
<organism evidence="4 5">
    <name type="scientific">Burkholderia contaminans</name>
    <dbReference type="NCBI Taxonomy" id="488447"/>
    <lineage>
        <taxon>Bacteria</taxon>
        <taxon>Pseudomonadati</taxon>
        <taxon>Pseudomonadota</taxon>
        <taxon>Betaproteobacteria</taxon>
        <taxon>Burkholderiales</taxon>
        <taxon>Burkholderiaceae</taxon>
        <taxon>Burkholderia</taxon>
        <taxon>Burkholderia cepacia complex</taxon>
    </lineage>
</organism>
<evidence type="ECO:0000256" key="2">
    <source>
        <dbReference type="PROSITE-ProRule" id="PRU00169"/>
    </source>
</evidence>
<feature type="domain" description="Response regulatory" evidence="3">
    <location>
        <begin position="13"/>
        <end position="124"/>
    </location>
</feature>
<evidence type="ECO:0000313" key="4">
    <source>
        <dbReference type="EMBL" id="MDN7569379.1"/>
    </source>
</evidence>
<dbReference type="Pfam" id="PF00072">
    <property type="entry name" value="Response_reg"/>
    <property type="match status" value="1"/>
</dbReference>
<dbReference type="RefSeq" id="WP_175918244.1">
    <property type="nucleotide sequence ID" value="NZ_CADEUY010000005.1"/>
</dbReference>
<dbReference type="InterPro" id="IPR011006">
    <property type="entry name" value="CheY-like_superfamily"/>
</dbReference>
<dbReference type="PROSITE" id="PS50110">
    <property type="entry name" value="RESPONSE_REGULATORY"/>
    <property type="match status" value="1"/>
</dbReference>
<sequence length="129" mass="14202">MALSQPRMLIMATILVVDDDESTLHAFALLLEHAGYLVMLARNGQEALAQISEIAVDLVITDWSMPVMDGVTLCRTLHTNPTFSQLPIVLMSANQAPADEGLWRAFLQKPVSWPMIAQTVQSLVTTPRT</sequence>
<gene>
    <name evidence="4" type="ORF">QZM56_33270</name>
</gene>
<dbReference type="InterPro" id="IPR001789">
    <property type="entry name" value="Sig_transdc_resp-reg_receiver"/>
</dbReference>
<keyword evidence="1 2" id="KW-0597">Phosphoprotein</keyword>
<dbReference type="PANTHER" id="PTHR44591">
    <property type="entry name" value="STRESS RESPONSE REGULATOR PROTEIN 1"/>
    <property type="match status" value="1"/>
</dbReference>
<dbReference type="SUPFAM" id="SSF52172">
    <property type="entry name" value="CheY-like"/>
    <property type="match status" value="1"/>
</dbReference>
<evidence type="ECO:0000313" key="5">
    <source>
        <dbReference type="Proteomes" id="UP001172109"/>
    </source>
</evidence>
<dbReference type="AlphaFoldDB" id="A0AAP4RBF6"/>
<feature type="modified residue" description="4-aspartylphosphate" evidence="2">
    <location>
        <position position="62"/>
    </location>
</feature>
<accession>A0AAP4RBF6</accession>
<evidence type="ECO:0000256" key="1">
    <source>
        <dbReference type="ARBA" id="ARBA00022553"/>
    </source>
</evidence>